<keyword evidence="1" id="KW-0418">Kinase</keyword>
<protein>
    <submittedName>
        <fullName evidence="1">Phosphoglycerate kinase</fullName>
    </submittedName>
</protein>
<organism evidence="1 2">
    <name type="scientific">Musa troglodytarum</name>
    <name type="common">fe'i banana</name>
    <dbReference type="NCBI Taxonomy" id="320322"/>
    <lineage>
        <taxon>Eukaryota</taxon>
        <taxon>Viridiplantae</taxon>
        <taxon>Streptophyta</taxon>
        <taxon>Embryophyta</taxon>
        <taxon>Tracheophyta</taxon>
        <taxon>Spermatophyta</taxon>
        <taxon>Magnoliopsida</taxon>
        <taxon>Liliopsida</taxon>
        <taxon>Zingiberales</taxon>
        <taxon>Musaceae</taxon>
        <taxon>Musa</taxon>
    </lineage>
</organism>
<reference evidence="1" key="1">
    <citation type="submission" date="2022-05" db="EMBL/GenBank/DDBJ databases">
        <title>The Musa troglodytarum L. genome provides insights into the mechanism of non-climacteric behaviour and enrichment of carotenoids.</title>
        <authorList>
            <person name="Wang J."/>
        </authorList>
    </citation>
    <scope>NUCLEOTIDE SEQUENCE</scope>
    <source>
        <tissue evidence="1">Leaf</tissue>
    </source>
</reference>
<name>A0A9E7KSP9_9LILI</name>
<evidence type="ECO:0000313" key="1">
    <source>
        <dbReference type="EMBL" id="URE30457.1"/>
    </source>
</evidence>
<dbReference type="Proteomes" id="UP001055439">
    <property type="component" value="Chromosome 8"/>
</dbReference>
<keyword evidence="2" id="KW-1185">Reference proteome</keyword>
<dbReference type="GO" id="GO:0016301">
    <property type="term" value="F:kinase activity"/>
    <property type="evidence" value="ECO:0007669"/>
    <property type="project" value="UniProtKB-KW"/>
</dbReference>
<proteinExistence type="predicted"/>
<keyword evidence="1" id="KW-0808">Transferase</keyword>
<accession>A0A9E7KSP9</accession>
<dbReference type="EMBL" id="CP097510">
    <property type="protein sequence ID" value="URE30457.1"/>
    <property type="molecule type" value="Genomic_DNA"/>
</dbReference>
<dbReference type="AlphaFoldDB" id="A0A9E7KSP9"/>
<evidence type="ECO:0000313" key="2">
    <source>
        <dbReference type="Proteomes" id="UP001055439"/>
    </source>
</evidence>
<dbReference type="OrthoDB" id="47276at2759"/>
<sequence>MFEAVLIRLHPSRSITGFFNSQTHSQQEPNGQEVIKKPFNIQRTARWNFCRKENSPRNLFKEENAQEFTKKTIQM</sequence>
<gene>
    <name evidence="1" type="ORF">MUK42_18321</name>
</gene>